<feature type="transmembrane region" description="Helical" evidence="7">
    <location>
        <begin position="36"/>
        <end position="56"/>
    </location>
</feature>
<dbReference type="GO" id="GO:0015658">
    <property type="term" value="F:branched-chain amino acid transmembrane transporter activity"/>
    <property type="evidence" value="ECO:0007669"/>
    <property type="project" value="InterPro"/>
</dbReference>
<sequence>MSTNQLAFLILNGLALSMLYILIASGFAVIFGITDVLNFAHGVFYMLGAYLAFTVVDATGSFAIALILGPLVVAGLGIGIERLTLHYIYDRSPLYHVLITFGVLLIVTDVVEFVWGTGTKFFPTPDLLGGAVSIGPVIYPRYRLFTIAAGACIAFLTWALFRYSDFGLIVRGGAQDKQTVRLMGVNISRYYTLIFGLGTFLAAIAGALAAPFLSVNPAMGDDALIIAFVVVAIGGLGSFGGSIVAGVIVGFIQTITNTFASEISGFVLYLLLFGVLILKPEGILGAYEIREQAAKLSYDRTIDPLNLTDRRVLVVLGLLLLIPLAFEGFSLSQYGMGLIALMFVWGILALSLDTVTGYTGLISFGHAAFYGIGSYAVALLTVHFTSSFVLGLAAAVTVAAVVAWLVGAVSARLSGLYFAVVTFAVGQMLYQLALSWSGFTGGSNGLAIDNVTLLGALDLSNTFVFYYLALSLLVLCYYLVKRIMDSPFGLQLKAIRESERRAKFLGYDTNKAKRRVFAISGAVGGVAGALFTTRQTFTSPDTLYWIVSGDALFAVILGGVGTLYGPIIGGAVLLGLDQALTIYFDYWRLILGAVLIFIVLFAPRGLVSFYYIFEDRLGDDDPAGGTANPETVAPRDEEEAVQE</sequence>
<feature type="transmembrane region" description="Helical" evidence="7">
    <location>
        <begin position="93"/>
        <end position="115"/>
    </location>
</feature>
<comment type="subcellular location">
    <subcellularLocation>
        <location evidence="1">Cell membrane</location>
        <topology evidence="1">Multi-pass membrane protein</topology>
    </subcellularLocation>
</comment>
<feature type="transmembrane region" description="Helical" evidence="7">
    <location>
        <begin position="384"/>
        <end position="409"/>
    </location>
</feature>
<evidence type="ECO:0000256" key="6">
    <source>
        <dbReference type="SAM" id="MobiDB-lite"/>
    </source>
</evidence>
<feature type="transmembrane region" description="Helical" evidence="7">
    <location>
        <begin position="338"/>
        <end position="364"/>
    </location>
</feature>
<protein>
    <submittedName>
        <fullName evidence="8">Branched-chain amino acid transport system permease protein</fullName>
    </submittedName>
</protein>
<dbReference type="CDD" id="cd06582">
    <property type="entry name" value="TM_PBP1_LivH_like"/>
    <property type="match status" value="1"/>
</dbReference>
<organism evidence="8 9">
    <name type="scientific">Halobellus clavatus</name>
    <dbReference type="NCBI Taxonomy" id="660517"/>
    <lineage>
        <taxon>Archaea</taxon>
        <taxon>Methanobacteriati</taxon>
        <taxon>Methanobacteriota</taxon>
        <taxon>Stenosarchaea group</taxon>
        <taxon>Halobacteria</taxon>
        <taxon>Halobacteriales</taxon>
        <taxon>Haloferacaceae</taxon>
        <taxon>Halobellus</taxon>
    </lineage>
</organism>
<feature type="transmembrane region" description="Helical" evidence="7">
    <location>
        <begin position="586"/>
        <end position="613"/>
    </location>
</feature>
<proteinExistence type="predicted"/>
<evidence type="ECO:0000256" key="7">
    <source>
        <dbReference type="SAM" id="Phobius"/>
    </source>
</evidence>
<keyword evidence="9" id="KW-1185">Reference proteome</keyword>
<dbReference type="Proteomes" id="UP000199170">
    <property type="component" value="Unassembled WGS sequence"/>
</dbReference>
<evidence type="ECO:0000256" key="5">
    <source>
        <dbReference type="ARBA" id="ARBA00023136"/>
    </source>
</evidence>
<feature type="transmembrane region" description="Helical" evidence="7">
    <location>
        <begin position="225"/>
        <end position="252"/>
    </location>
</feature>
<feature type="transmembrane region" description="Helical" evidence="7">
    <location>
        <begin position="6"/>
        <end position="29"/>
    </location>
</feature>
<dbReference type="AlphaFoldDB" id="A0A1H3E9V4"/>
<evidence type="ECO:0000256" key="2">
    <source>
        <dbReference type="ARBA" id="ARBA00022475"/>
    </source>
</evidence>
<keyword evidence="4 7" id="KW-1133">Transmembrane helix</keyword>
<keyword evidence="2" id="KW-1003">Cell membrane</keyword>
<feature type="region of interest" description="Disordered" evidence="6">
    <location>
        <begin position="619"/>
        <end position="643"/>
    </location>
</feature>
<dbReference type="EMBL" id="FNPB01000002">
    <property type="protein sequence ID" value="SDX74694.1"/>
    <property type="molecule type" value="Genomic_DNA"/>
</dbReference>
<feature type="transmembrane region" description="Helical" evidence="7">
    <location>
        <begin position="62"/>
        <end position="81"/>
    </location>
</feature>
<evidence type="ECO:0000256" key="4">
    <source>
        <dbReference type="ARBA" id="ARBA00022989"/>
    </source>
</evidence>
<feature type="transmembrane region" description="Helical" evidence="7">
    <location>
        <begin position="142"/>
        <end position="161"/>
    </location>
</feature>
<dbReference type="InterPro" id="IPR043428">
    <property type="entry name" value="LivM-like"/>
</dbReference>
<feature type="transmembrane region" description="Helical" evidence="7">
    <location>
        <begin position="516"/>
        <end position="532"/>
    </location>
</feature>
<name>A0A1H3E9V4_9EURY</name>
<keyword evidence="3 7" id="KW-0812">Transmembrane</keyword>
<dbReference type="PANTHER" id="PTHR30482">
    <property type="entry name" value="HIGH-AFFINITY BRANCHED-CHAIN AMINO ACID TRANSPORT SYSTEM PERMEASE"/>
    <property type="match status" value="1"/>
</dbReference>
<feature type="transmembrane region" description="Helical" evidence="7">
    <location>
        <begin position="552"/>
        <end position="574"/>
    </location>
</feature>
<dbReference type="PANTHER" id="PTHR30482:SF17">
    <property type="entry name" value="ABC TRANSPORTER ATP-BINDING PROTEIN"/>
    <property type="match status" value="1"/>
</dbReference>
<evidence type="ECO:0000256" key="1">
    <source>
        <dbReference type="ARBA" id="ARBA00004651"/>
    </source>
</evidence>
<feature type="transmembrane region" description="Helical" evidence="7">
    <location>
        <begin position="459"/>
        <end position="480"/>
    </location>
</feature>
<dbReference type="CDD" id="cd06581">
    <property type="entry name" value="TM_PBP1_LivM_like"/>
    <property type="match status" value="1"/>
</dbReference>
<feature type="transmembrane region" description="Helical" evidence="7">
    <location>
        <begin position="416"/>
        <end position="439"/>
    </location>
</feature>
<feature type="transmembrane region" description="Helical" evidence="7">
    <location>
        <begin position="190"/>
        <end position="213"/>
    </location>
</feature>
<evidence type="ECO:0000256" key="3">
    <source>
        <dbReference type="ARBA" id="ARBA00022692"/>
    </source>
</evidence>
<evidence type="ECO:0000313" key="9">
    <source>
        <dbReference type="Proteomes" id="UP000199170"/>
    </source>
</evidence>
<dbReference type="GO" id="GO:0005886">
    <property type="term" value="C:plasma membrane"/>
    <property type="evidence" value="ECO:0007669"/>
    <property type="project" value="UniProtKB-SubCell"/>
</dbReference>
<dbReference type="InterPro" id="IPR001851">
    <property type="entry name" value="ABC_transp_permease"/>
</dbReference>
<gene>
    <name evidence="8" type="ORF">SAMN04487946_10298</name>
</gene>
<evidence type="ECO:0000313" key="8">
    <source>
        <dbReference type="EMBL" id="SDX74694.1"/>
    </source>
</evidence>
<dbReference type="STRING" id="660517.SAMN04487946_10298"/>
<dbReference type="Pfam" id="PF02653">
    <property type="entry name" value="BPD_transp_2"/>
    <property type="match status" value="2"/>
</dbReference>
<reference evidence="9" key="1">
    <citation type="submission" date="2016-10" db="EMBL/GenBank/DDBJ databases">
        <authorList>
            <person name="Varghese N."/>
            <person name="Submissions S."/>
        </authorList>
    </citation>
    <scope>NUCLEOTIDE SEQUENCE [LARGE SCALE GENOMIC DNA]</scope>
    <source>
        <strain evidence="9">CGMCC 1.10118</strain>
    </source>
</reference>
<feature type="transmembrane region" description="Helical" evidence="7">
    <location>
        <begin position="259"/>
        <end position="278"/>
    </location>
</feature>
<keyword evidence="5 7" id="KW-0472">Membrane</keyword>
<accession>A0A1H3E9V4</accession>